<evidence type="ECO:0000256" key="9">
    <source>
        <dbReference type="SAM" id="MobiDB-lite"/>
    </source>
</evidence>
<accession>A0AAD5XN51</accession>
<feature type="region of interest" description="Disordered" evidence="9">
    <location>
        <begin position="399"/>
        <end position="443"/>
    </location>
</feature>
<evidence type="ECO:0000313" key="12">
    <source>
        <dbReference type="Proteomes" id="UP001212152"/>
    </source>
</evidence>
<feature type="region of interest" description="Disordered" evidence="9">
    <location>
        <begin position="1"/>
        <end position="38"/>
    </location>
</feature>
<feature type="compositionally biased region" description="Low complexity" evidence="9">
    <location>
        <begin position="228"/>
        <end position="249"/>
    </location>
</feature>
<feature type="region of interest" description="Disordered" evidence="9">
    <location>
        <begin position="497"/>
        <end position="610"/>
    </location>
</feature>
<feature type="compositionally biased region" description="Gly residues" evidence="9">
    <location>
        <begin position="727"/>
        <end position="746"/>
    </location>
</feature>
<sequence>MSSSYHAATPSPLSPPSHLLEASSATPPASSYTSSSAYLENASVHSETSSVRSAPYPPRSSSHVLRCPWRLEDETLCSKPYTDPELLYSHLCEDHVGRKTTGNLCLSCRVLNCTQALEDQPFAKRDHITSHLRSHVPLKANPCLSCSKSFKWPHDLKKHYLKTGHGPAQSACGSDSGSLNLSARSVSLSRRRSVRSATSSTGLRRPHTVHAPTAAAAAARKQQRQDQEQQQQQQQQQEQQQQQHQQQQQIPQPNDLPLEPPYGLFRSQSHESVYSLSSVSDSHSEYSEHTFEDIGSVHTVESGTLNMRLPGDGFADPNPVDVHLLSRFLEEISFPQNDVNAPVTPQMDANGGLIDDGIANMSYFGDGASGMAGMTNGYGWTDADIPTISISPVIEGMEDEGDLYFPPMPNGTAPTVPSPLNYSQTNDQQQQQQQQLATTSNQQHENDLLEQEYLANMAANEATIRPKSRQDSASPLVGSPAYDFAVEGTPCAFDIQQPQPEAQQQQQQQQQRQQSQQQQQQPTFFETANVQQPQSYSPSQASHQGYGYEFKPRPRESSQTADSSFQRQQSTYIQEIPPFRGGGGGVSGTSTDPPRSTPDETASANDMDASNIYATTTATTIDQDAAEQQYRDELIRAAGGDPSWSNTIDWERMLANQDAGNDSTIRVSAPSSRPPSIIPFAYLQHADSGGSAGSGGSSGADQADPWLMSTQPPDVLYSELPTPPLGDSGGGGGGGGGGADGYGYGGAGNDDDSSLFLAALQGSIGGDGGEDDGFASSFGQRPVGNVLHDPGAAAAV</sequence>
<keyword evidence="6" id="KW-0862">Zinc</keyword>
<keyword evidence="12" id="KW-1185">Reference proteome</keyword>
<dbReference type="SUPFAM" id="SSF57667">
    <property type="entry name" value="beta-beta-alpha zinc fingers"/>
    <property type="match status" value="1"/>
</dbReference>
<feature type="compositionally biased region" description="Low complexity" evidence="9">
    <location>
        <begin position="497"/>
        <end position="522"/>
    </location>
</feature>
<keyword evidence="3" id="KW-0479">Metal-binding</keyword>
<dbReference type="InterPro" id="IPR036236">
    <property type="entry name" value="Znf_C2H2_sf"/>
</dbReference>
<reference evidence="11" key="1">
    <citation type="submission" date="2020-05" db="EMBL/GenBank/DDBJ databases">
        <title>Phylogenomic resolution of chytrid fungi.</title>
        <authorList>
            <person name="Stajich J.E."/>
            <person name="Amses K."/>
            <person name="Simmons R."/>
            <person name="Seto K."/>
            <person name="Myers J."/>
            <person name="Bonds A."/>
            <person name="Quandt C.A."/>
            <person name="Barry K."/>
            <person name="Liu P."/>
            <person name="Grigoriev I."/>
            <person name="Longcore J.E."/>
            <person name="James T.Y."/>
        </authorList>
    </citation>
    <scope>NUCLEOTIDE SEQUENCE</scope>
    <source>
        <strain evidence="11">JEL0379</strain>
    </source>
</reference>
<feature type="compositionally biased region" description="Polar residues" evidence="9">
    <location>
        <begin position="412"/>
        <end position="427"/>
    </location>
</feature>
<dbReference type="GO" id="GO:0008270">
    <property type="term" value="F:zinc ion binding"/>
    <property type="evidence" value="ECO:0007669"/>
    <property type="project" value="UniProtKB-KW"/>
</dbReference>
<feature type="region of interest" description="Disordered" evidence="9">
    <location>
        <begin position="688"/>
        <end position="746"/>
    </location>
</feature>
<gene>
    <name evidence="11" type="ORF">HDU87_003472</name>
</gene>
<feature type="region of interest" description="Disordered" evidence="9">
    <location>
        <begin position="163"/>
        <end position="264"/>
    </location>
</feature>
<dbReference type="PROSITE" id="PS00028">
    <property type="entry name" value="ZINC_FINGER_C2H2_1"/>
    <property type="match status" value="1"/>
</dbReference>
<organism evidence="11 12">
    <name type="scientific">Geranomyces variabilis</name>
    <dbReference type="NCBI Taxonomy" id="109894"/>
    <lineage>
        <taxon>Eukaryota</taxon>
        <taxon>Fungi</taxon>
        <taxon>Fungi incertae sedis</taxon>
        <taxon>Chytridiomycota</taxon>
        <taxon>Chytridiomycota incertae sedis</taxon>
        <taxon>Chytridiomycetes</taxon>
        <taxon>Spizellomycetales</taxon>
        <taxon>Powellomycetaceae</taxon>
        <taxon>Geranomyces</taxon>
    </lineage>
</organism>
<evidence type="ECO:0000256" key="1">
    <source>
        <dbReference type="ARBA" id="ARBA00004123"/>
    </source>
</evidence>
<feature type="compositionally biased region" description="Low complexity" evidence="9">
    <location>
        <begin position="531"/>
        <end position="544"/>
    </location>
</feature>
<dbReference type="InterPro" id="IPR013087">
    <property type="entry name" value="Znf_C2H2_type"/>
</dbReference>
<feature type="compositionally biased region" description="Polar residues" evidence="9">
    <location>
        <begin position="171"/>
        <end position="180"/>
    </location>
</feature>
<dbReference type="GO" id="GO:0005634">
    <property type="term" value="C:nucleus"/>
    <property type="evidence" value="ECO:0007669"/>
    <property type="project" value="UniProtKB-SubCell"/>
</dbReference>
<dbReference type="InterPro" id="IPR050806">
    <property type="entry name" value="pacC/RIM101"/>
</dbReference>
<dbReference type="Gene3D" id="3.30.160.60">
    <property type="entry name" value="Classic Zinc Finger"/>
    <property type="match status" value="1"/>
</dbReference>
<dbReference type="EMBL" id="JADGJQ010000025">
    <property type="protein sequence ID" value="KAJ3178649.1"/>
    <property type="molecule type" value="Genomic_DNA"/>
</dbReference>
<dbReference type="Proteomes" id="UP001212152">
    <property type="component" value="Unassembled WGS sequence"/>
</dbReference>
<dbReference type="PANTHER" id="PTHR47257:SF1">
    <property type="entry name" value="PH-RESPONSE TRANSCRIPTION FACTOR PACC_RIM101"/>
    <property type="match status" value="1"/>
</dbReference>
<proteinExistence type="inferred from homology"/>
<feature type="region of interest" description="Disordered" evidence="9">
    <location>
        <begin position="766"/>
        <end position="796"/>
    </location>
</feature>
<keyword evidence="7" id="KW-0539">Nucleus</keyword>
<protein>
    <recommendedName>
        <fullName evidence="10">C2H2-type domain-containing protein</fullName>
    </recommendedName>
</protein>
<comment type="subcellular location">
    <subcellularLocation>
        <location evidence="1">Nucleus</location>
    </subcellularLocation>
</comment>
<evidence type="ECO:0000256" key="2">
    <source>
        <dbReference type="ARBA" id="ARBA00022491"/>
    </source>
</evidence>
<evidence type="ECO:0000256" key="3">
    <source>
        <dbReference type="ARBA" id="ARBA00022723"/>
    </source>
</evidence>
<comment type="similarity">
    <text evidence="8">Belongs to the pacC/RIM101 family.</text>
</comment>
<evidence type="ECO:0000256" key="6">
    <source>
        <dbReference type="ARBA" id="ARBA00022833"/>
    </source>
</evidence>
<keyword evidence="2" id="KW-0678">Repressor</keyword>
<feature type="compositionally biased region" description="Low complexity" evidence="9">
    <location>
        <begin position="7"/>
        <end position="38"/>
    </location>
</feature>
<keyword evidence="5" id="KW-0863">Zinc-finger</keyword>
<evidence type="ECO:0000256" key="4">
    <source>
        <dbReference type="ARBA" id="ARBA00022737"/>
    </source>
</evidence>
<feature type="domain" description="C2H2-type" evidence="10">
    <location>
        <begin position="143"/>
        <end position="165"/>
    </location>
</feature>
<evidence type="ECO:0000256" key="8">
    <source>
        <dbReference type="ARBA" id="ARBA00038089"/>
    </source>
</evidence>
<keyword evidence="4" id="KW-0677">Repeat</keyword>
<name>A0AAD5XN51_9FUNG</name>
<evidence type="ECO:0000313" key="11">
    <source>
        <dbReference type="EMBL" id="KAJ3178649.1"/>
    </source>
</evidence>
<dbReference type="AlphaFoldDB" id="A0AAD5XN51"/>
<dbReference type="PANTHER" id="PTHR47257">
    <property type="entry name" value="PH-RESPONSE TRANSCRIPTION FACTOR PACC/RIM101"/>
    <property type="match status" value="1"/>
</dbReference>
<evidence type="ECO:0000259" key="10">
    <source>
        <dbReference type="PROSITE" id="PS00028"/>
    </source>
</evidence>
<evidence type="ECO:0000256" key="5">
    <source>
        <dbReference type="ARBA" id="ARBA00022771"/>
    </source>
</evidence>
<comment type="caution">
    <text evidence="11">The sequence shown here is derived from an EMBL/GenBank/DDBJ whole genome shotgun (WGS) entry which is preliminary data.</text>
</comment>
<evidence type="ECO:0000256" key="7">
    <source>
        <dbReference type="ARBA" id="ARBA00023242"/>
    </source>
</evidence>
<feature type="compositionally biased region" description="Polar residues" evidence="9">
    <location>
        <begin position="557"/>
        <end position="573"/>
    </location>
</feature>